<proteinExistence type="predicted"/>
<evidence type="ECO:0000313" key="4">
    <source>
        <dbReference type="Proteomes" id="UP001152797"/>
    </source>
</evidence>
<reference evidence="2" key="1">
    <citation type="submission" date="2022-10" db="EMBL/GenBank/DDBJ databases">
        <authorList>
            <person name="Chen Y."/>
            <person name="Dougan E. K."/>
            <person name="Chan C."/>
            <person name="Rhodes N."/>
            <person name="Thang M."/>
        </authorList>
    </citation>
    <scope>NUCLEOTIDE SEQUENCE</scope>
</reference>
<feature type="region of interest" description="Disordered" evidence="1">
    <location>
        <begin position="22"/>
        <end position="96"/>
    </location>
</feature>
<name>A0A9P1BMQ1_9DINO</name>
<dbReference type="AlphaFoldDB" id="A0A9P1BMQ1"/>
<evidence type="ECO:0000313" key="2">
    <source>
        <dbReference type="EMBL" id="CAI3976137.1"/>
    </source>
</evidence>
<accession>A0A9P1BMQ1</accession>
<dbReference type="EMBL" id="CAMXCT020000247">
    <property type="protein sequence ID" value="CAL1129512.1"/>
    <property type="molecule type" value="Genomic_DNA"/>
</dbReference>
<dbReference type="Proteomes" id="UP001152797">
    <property type="component" value="Unassembled WGS sequence"/>
</dbReference>
<evidence type="ECO:0000256" key="1">
    <source>
        <dbReference type="SAM" id="MobiDB-lite"/>
    </source>
</evidence>
<reference evidence="3 4" key="2">
    <citation type="submission" date="2024-05" db="EMBL/GenBank/DDBJ databases">
        <authorList>
            <person name="Chen Y."/>
            <person name="Shah S."/>
            <person name="Dougan E. K."/>
            <person name="Thang M."/>
            <person name="Chan C."/>
        </authorList>
    </citation>
    <scope>NUCLEOTIDE SEQUENCE [LARGE SCALE GENOMIC DNA]</scope>
</reference>
<comment type="caution">
    <text evidence="2">The sequence shown here is derived from an EMBL/GenBank/DDBJ whole genome shotgun (WGS) entry which is preliminary data.</text>
</comment>
<sequence>MIRSTLNRFGMLRRSNALSEEALPASLDLDGGDDDWIVPDDGGHAGHDPTHAATAGRPADDASPVERAADDAATVVPDPSPPRRARRSRPAAKPMKVPPKAKWLSVPVPAKYGGPVIYVFMPCALAGSVKEGFNEDLKAAIFEYADSAAKIKQPAFQYIKAKLRVCGWEVAHRRPKDMTKSTKKPLIVDPDF</sequence>
<gene>
    <name evidence="2" type="ORF">C1SCF055_LOCUS4390</name>
</gene>
<dbReference type="EMBL" id="CAMXCT030000247">
    <property type="protein sequence ID" value="CAL4763449.1"/>
    <property type="molecule type" value="Genomic_DNA"/>
</dbReference>
<evidence type="ECO:0000313" key="3">
    <source>
        <dbReference type="EMBL" id="CAL4763449.1"/>
    </source>
</evidence>
<dbReference type="EMBL" id="CAMXCT010000247">
    <property type="protein sequence ID" value="CAI3976137.1"/>
    <property type="molecule type" value="Genomic_DNA"/>
</dbReference>
<keyword evidence="4" id="KW-1185">Reference proteome</keyword>
<organism evidence="2">
    <name type="scientific">Cladocopium goreaui</name>
    <dbReference type="NCBI Taxonomy" id="2562237"/>
    <lineage>
        <taxon>Eukaryota</taxon>
        <taxon>Sar</taxon>
        <taxon>Alveolata</taxon>
        <taxon>Dinophyceae</taxon>
        <taxon>Suessiales</taxon>
        <taxon>Symbiodiniaceae</taxon>
        <taxon>Cladocopium</taxon>
    </lineage>
</organism>
<protein>
    <submittedName>
        <fullName evidence="2">Uncharacterized protein</fullName>
    </submittedName>
</protein>
<feature type="compositionally biased region" description="Basic and acidic residues" evidence="1">
    <location>
        <begin position="41"/>
        <end position="50"/>
    </location>
</feature>